<protein>
    <recommendedName>
        <fullName evidence="4">C2H2-type domain-containing protein</fullName>
    </recommendedName>
</protein>
<evidence type="ECO:0000313" key="3">
    <source>
        <dbReference type="Proteomes" id="UP001265746"/>
    </source>
</evidence>
<feature type="region of interest" description="Disordered" evidence="1">
    <location>
        <begin position="252"/>
        <end position="330"/>
    </location>
</feature>
<dbReference type="EMBL" id="JAUJFL010000008">
    <property type="protein sequence ID" value="KAK2598767.1"/>
    <property type="molecule type" value="Genomic_DNA"/>
</dbReference>
<name>A0AAD9VXW1_PHOAM</name>
<feature type="compositionally biased region" description="Low complexity" evidence="1">
    <location>
        <begin position="640"/>
        <end position="653"/>
    </location>
</feature>
<organism evidence="2 3">
    <name type="scientific">Phomopsis amygdali</name>
    <name type="common">Fusicoccum amygdali</name>
    <dbReference type="NCBI Taxonomy" id="1214568"/>
    <lineage>
        <taxon>Eukaryota</taxon>
        <taxon>Fungi</taxon>
        <taxon>Dikarya</taxon>
        <taxon>Ascomycota</taxon>
        <taxon>Pezizomycotina</taxon>
        <taxon>Sordariomycetes</taxon>
        <taxon>Sordariomycetidae</taxon>
        <taxon>Diaporthales</taxon>
        <taxon>Diaporthaceae</taxon>
        <taxon>Diaporthe</taxon>
    </lineage>
</organism>
<feature type="region of interest" description="Disordered" evidence="1">
    <location>
        <begin position="345"/>
        <end position="422"/>
    </location>
</feature>
<reference evidence="2" key="1">
    <citation type="submission" date="2023-06" db="EMBL/GenBank/DDBJ databases">
        <authorList>
            <person name="Noh H."/>
        </authorList>
    </citation>
    <scope>NUCLEOTIDE SEQUENCE</scope>
    <source>
        <strain evidence="2">DUCC20226</strain>
    </source>
</reference>
<gene>
    <name evidence="2" type="ORF">N8I77_012155</name>
</gene>
<sequence>MDWESPSNATHDYGIGGLIQDPQPWAIGSCHAALFDCMSQWTFGKGTAASNGHQFYLESPPVSPRSGPTHSDAPIPLLTIGEEIDDLTADSGRLDAVDGLEDNGICKSWGSIQPESLLSTPSLGNTGVLEGVQPLVTLWRHQARSSQRKSYDDHTSQANVVQYSKTTSTSEPCRRYRVGKRGRRWSWLSPRATRKITKDAQQEKRLRVAKSRKRITRLYPRLYGSLSSDVVSFPSRSSDDDQPEFALEKWEEQKAASISGPVMGAGTSNPDSPRRPPYMKKDQLPTEGELPSEETAQDQSGIDSSSSYSETEADVSDFEQPHPLESQRDRIVNLLLESYGSYNTTVQQYKSGPNSNETGSGSNESHTEPHSSTSRGRQTTGQKRKGGPQESEDVEDDDDTGPRRHKRPKRAEEESTEHQSFACPFSKKSPARYRRCYRYDLKRVRDVKQHLRRCHRRAIYCPVCSKTFPSEEARDTHVRRRNCLENASMTVDGINDLQAQKLNGKCSSKTSAEQQWFHVFDICFPGHDPPRSPSVDRLLSAELQSFRDYASAEGPSIMMEQLRGVRIWNEQDSAFLRQVLSDGLERIADRWSQSLTPCDDPKSDGTSSNITRASVESDPARPAIPPPVPRLARGFQGEHATTSAPTTTQPQISGFLSDDDKPCEAVPQAGASIFELDVEFFDFSMLPTDAQATTATGEVDFAPDLWSLQYGPNREVAI</sequence>
<feature type="compositionally biased region" description="Basic and acidic residues" evidence="1">
    <location>
        <begin position="319"/>
        <end position="330"/>
    </location>
</feature>
<feature type="compositionally biased region" description="Polar residues" evidence="1">
    <location>
        <begin position="370"/>
        <end position="381"/>
    </location>
</feature>
<feature type="compositionally biased region" description="Low complexity" evidence="1">
    <location>
        <begin position="351"/>
        <end position="364"/>
    </location>
</feature>
<proteinExistence type="predicted"/>
<feature type="compositionally biased region" description="Polar residues" evidence="1">
    <location>
        <begin position="604"/>
        <end position="614"/>
    </location>
</feature>
<dbReference type="AlphaFoldDB" id="A0AAD9VXW1"/>
<evidence type="ECO:0008006" key="4">
    <source>
        <dbReference type="Google" id="ProtNLM"/>
    </source>
</evidence>
<evidence type="ECO:0000256" key="1">
    <source>
        <dbReference type="SAM" id="MobiDB-lite"/>
    </source>
</evidence>
<keyword evidence="3" id="KW-1185">Reference proteome</keyword>
<dbReference type="PANTHER" id="PTHR38166:SF1">
    <property type="entry name" value="C2H2-TYPE DOMAIN-CONTAINING PROTEIN"/>
    <property type="match status" value="1"/>
</dbReference>
<dbReference type="PANTHER" id="PTHR38166">
    <property type="entry name" value="C2H2-TYPE DOMAIN-CONTAINING PROTEIN-RELATED"/>
    <property type="match status" value="1"/>
</dbReference>
<feature type="compositionally biased region" description="Acidic residues" evidence="1">
    <location>
        <begin position="390"/>
        <end position="399"/>
    </location>
</feature>
<dbReference type="Proteomes" id="UP001265746">
    <property type="component" value="Unassembled WGS sequence"/>
</dbReference>
<dbReference type="Gene3D" id="3.30.160.60">
    <property type="entry name" value="Classic Zinc Finger"/>
    <property type="match status" value="1"/>
</dbReference>
<feature type="region of interest" description="Disordered" evidence="1">
    <location>
        <begin position="592"/>
        <end position="660"/>
    </location>
</feature>
<evidence type="ECO:0000313" key="2">
    <source>
        <dbReference type="EMBL" id="KAK2598767.1"/>
    </source>
</evidence>
<comment type="caution">
    <text evidence="2">The sequence shown here is derived from an EMBL/GenBank/DDBJ whole genome shotgun (WGS) entry which is preliminary data.</text>
</comment>
<accession>A0AAD9VXW1</accession>